<dbReference type="SMART" id="SM00326">
    <property type="entry name" value="SH3"/>
    <property type="match status" value="2"/>
</dbReference>
<evidence type="ECO:0000313" key="6">
    <source>
        <dbReference type="RefSeq" id="XP_023177048.2"/>
    </source>
</evidence>
<dbReference type="OrthoDB" id="27823at2759"/>
<dbReference type="AlphaFoldDB" id="A0A6J1MJ01"/>
<dbReference type="SUPFAM" id="SSF50044">
    <property type="entry name" value="SH3-domain"/>
    <property type="match status" value="2"/>
</dbReference>
<reference evidence="6" key="1">
    <citation type="submission" date="2025-08" db="UniProtKB">
        <authorList>
            <consortium name="RefSeq"/>
        </authorList>
    </citation>
    <scope>IDENTIFICATION</scope>
    <source>
        <strain evidence="6">15085-1641.00</strain>
        <tissue evidence="6">Whole body</tissue>
    </source>
</reference>
<feature type="region of interest" description="Disordered" evidence="3">
    <location>
        <begin position="124"/>
        <end position="157"/>
    </location>
</feature>
<dbReference type="PANTHER" id="PTHR14167">
    <property type="entry name" value="SH3 DOMAIN-CONTAINING"/>
    <property type="match status" value="1"/>
</dbReference>
<dbReference type="Gene3D" id="2.30.30.40">
    <property type="entry name" value="SH3 Domains"/>
    <property type="match status" value="2"/>
</dbReference>
<accession>A0A6J1MJ01</accession>
<feature type="compositionally biased region" description="Gly residues" evidence="3">
    <location>
        <begin position="171"/>
        <end position="181"/>
    </location>
</feature>
<dbReference type="GeneID" id="111603614"/>
<evidence type="ECO:0000256" key="2">
    <source>
        <dbReference type="PROSITE-ProRule" id="PRU00192"/>
    </source>
</evidence>
<feature type="domain" description="SH3" evidence="4">
    <location>
        <begin position="485"/>
        <end position="545"/>
    </location>
</feature>
<dbReference type="InterPro" id="IPR036028">
    <property type="entry name" value="SH3-like_dom_sf"/>
</dbReference>
<feature type="compositionally biased region" description="Low complexity" evidence="3">
    <location>
        <begin position="261"/>
        <end position="271"/>
    </location>
</feature>
<evidence type="ECO:0000256" key="3">
    <source>
        <dbReference type="SAM" id="MobiDB-lite"/>
    </source>
</evidence>
<dbReference type="PROSITE" id="PS50002">
    <property type="entry name" value="SH3"/>
    <property type="match status" value="2"/>
</dbReference>
<feature type="domain" description="SH3" evidence="4">
    <location>
        <begin position="571"/>
        <end position="630"/>
    </location>
</feature>
<evidence type="ECO:0000256" key="1">
    <source>
        <dbReference type="ARBA" id="ARBA00022443"/>
    </source>
</evidence>
<gene>
    <name evidence="6" type="primary">LOC111603614</name>
</gene>
<dbReference type="InterPro" id="IPR050384">
    <property type="entry name" value="Endophilin_SH3RF"/>
</dbReference>
<feature type="region of interest" description="Disordered" evidence="3">
    <location>
        <begin position="17"/>
        <end position="47"/>
    </location>
</feature>
<evidence type="ECO:0000259" key="4">
    <source>
        <dbReference type="PROSITE" id="PS50002"/>
    </source>
</evidence>
<feature type="region of interest" description="Disordered" evidence="3">
    <location>
        <begin position="167"/>
        <end position="186"/>
    </location>
</feature>
<protein>
    <submittedName>
        <fullName evidence="6">Abl interactor 2 isoform X2</fullName>
    </submittedName>
</protein>
<dbReference type="PRINTS" id="PR00452">
    <property type="entry name" value="SH3DOMAIN"/>
</dbReference>
<feature type="compositionally biased region" description="Pro residues" evidence="3">
    <location>
        <begin position="434"/>
        <end position="447"/>
    </location>
</feature>
<keyword evidence="5" id="KW-1185">Reference proteome</keyword>
<organism evidence="5 6">
    <name type="scientific">Drosophila hydei</name>
    <name type="common">Fruit fly</name>
    <dbReference type="NCBI Taxonomy" id="7224"/>
    <lineage>
        <taxon>Eukaryota</taxon>
        <taxon>Metazoa</taxon>
        <taxon>Ecdysozoa</taxon>
        <taxon>Arthropoda</taxon>
        <taxon>Hexapoda</taxon>
        <taxon>Insecta</taxon>
        <taxon>Pterygota</taxon>
        <taxon>Neoptera</taxon>
        <taxon>Endopterygota</taxon>
        <taxon>Diptera</taxon>
        <taxon>Brachycera</taxon>
        <taxon>Muscomorpha</taxon>
        <taxon>Ephydroidea</taxon>
        <taxon>Drosophilidae</taxon>
        <taxon>Drosophila</taxon>
    </lineage>
</organism>
<feature type="compositionally biased region" description="Low complexity" evidence="3">
    <location>
        <begin position="560"/>
        <end position="572"/>
    </location>
</feature>
<dbReference type="GO" id="GO:0005737">
    <property type="term" value="C:cytoplasm"/>
    <property type="evidence" value="ECO:0007669"/>
    <property type="project" value="TreeGrafter"/>
</dbReference>
<feature type="compositionally biased region" description="Pro residues" evidence="3">
    <location>
        <begin position="147"/>
        <end position="156"/>
    </location>
</feature>
<dbReference type="Proteomes" id="UP000504633">
    <property type="component" value="Unplaced"/>
</dbReference>
<feature type="region of interest" description="Disordered" evidence="3">
    <location>
        <begin position="432"/>
        <end position="451"/>
    </location>
</feature>
<feature type="region of interest" description="Disordered" evidence="3">
    <location>
        <begin position="261"/>
        <end position="346"/>
    </location>
</feature>
<proteinExistence type="predicted"/>
<feature type="compositionally biased region" description="Low complexity" evidence="3">
    <location>
        <begin position="297"/>
        <end position="315"/>
    </location>
</feature>
<sequence>MGIWVQMWFSKYTNKHNCESRRSMTIPSRPAPAPPMSRGQNAAAGANASLEQLRLQLQQQHLQQQQASNGGLQKLNIKLPPPPKGQVQQNNFHKKPAGSNNNYFDVEGSGSSITRKFPQARYTPTTNWNDAPFDGVSSTVNGNTKKMPPPRPPPPKVQINGQKLASLRTGNLGGGGGGGSGSSHSHSIISNIFHRKKSTATATAAASKVAAQSRVYGLSSGHSVSSTTTAATASATATASSNFTNNSNTYDWNAAWNTESTTTTTMKSSTSSHRETTEAQLISFDSPPSSPTFTQKSNSDCVSVDSFSSDSNFSSPNNGSVSQPESGFEDDYHSRSRPATQSPLVDPWEAVDSSIYSGGVDSFGTAPVRQMHPQLSARTSDNPLCNGKSLVPPAQSLTMPTIIKPKISQKPKAPKPPPFIGQPPAFAYGGYSTPPSPPMPKGAPPTLPAAGTSSASGNISLLDVISGKVDALALSNGSSGYVDELEVPYAIALYDFDGVEEGDLSFRENEKIYLVDQPTEEWFRGRSRTGCEGLFPVNYVEIKVPLGGNAAARATHAHSQPQEQPQHQQQQQLSTARCLYNFPGEVEGDLTLRENEVVNILYRINEDWLYGEVNGRQGQFPANFLEYVPDNIPTL</sequence>
<feature type="region of interest" description="Disordered" evidence="3">
    <location>
        <begin position="551"/>
        <end position="574"/>
    </location>
</feature>
<keyword evidence="1 2" id="KW-0728">SH3 domain</keyword>
<evidence type="ECO:0000313" key="5">
    <source>
        <dbReference type="Proteomes" id="UP000504633"/>
    </source>
</evidence>
<dbReference type="InterPro" id="IPR001452">
    <property type="entry name" value="SH3_domain"/>
</dbReference>
<feature type="compositionally biased region" description="Polar residues" evidence="3">
    <location>
        <begin position="316"/>
        <end position="325"/>
    </location>
</feature>
<dbReference type="PANTHER" id="PTHR14167:SF116">
    <property type="entry name" value="CAP, ISOFORM AC"/>
    <property type="match status" value="1"/>
</dbReference>
<dbReference type="Pfam" id="PF00018">
    <property type="entry name" value="SH3_1"/>
    <property type="match status" value="2"/>
</dbReference>
<dbReference type="CDD" id="cd00174">
    <property type="entry name" value="SH3"/>
    <property type="match status" value="1"/>
</dbReference>
<dbReference type="PRINTS" id="PR00499">
    <property type="entry name" value="P67PHOX"/>
</dbReference>
<dbReference type="RefSeq" id="XP_023177048.2">
    <property type="nucleotide sequence ID" value="XM_023321280.2"/>
</dbReference>
<name>A0A6J1MJ01_DROHY</name>